<dbReference type="EMBL" id="SMRP01000001">
    <property type="protein sequence ID" value="TDG25977.1"/>
    <property type="molecule type" value="Genomic_DNA"/>
</dbReference>
<evidence type="ECO:0000313" key="2">
    <source>
        <dbReference type="Proteomes" id="UP000295722"/>
    </source>
</evidence>
<sequence>MRLRSQTAVAHIASADDLFETDQFHFDFFSDAPAGRSMVLRFNQKSAMQACVITVIRQMVEARLAMSESSKPMGSSCSVAIVPSHVILKFYRWR</sequence>
<accession>A0A4R5MG09</accession>
<name>A0A4R5MG09_9BURK</name>
<gene>
    <name evidence="1" type="ORF">EYW47_01020</name>
</gene>
<reference evidence="1 2" key="1">
    <citation type="submission" date="2019-03" db="EMBL/GenBank/DDBJ databases">
        <title>Paraburkholderia sp. 4M-K11, isolated from subtropical forest soil.</title>
        <authorList>
            <person name="Gao Z.-H."/>
            <person name="Qiu L.-H."/>
        </authorList>
    </citation>
    <scope>NUCLEOTIDE SEQUENCE [LARGE SCALE GENOMIC DNA]</scope>
    <source>
        <strain evidence="1 2">4M-K11</strain>
    </source>
</reference>
<dbReference type="Proteomes" id="UP000295722">
    <property type="component" value="Unassembled WGS sequence"/>
</dbReference>
<dbReference type="RefSeq" id="WP_133193029.1">
    <property type="nucleotide sequence ID" value="NZ_JBHUCW010000015.1"/>
</dbReference>
<organism evidence="1 2">
    <name type="scientific">Paraburkholderia silviterrae</name>
    <dbReference type="NCBI Taxonomy" id="2528715"/>
    <lineage>
        <taxon>Bacteria</taxon>
        <taxon>Pseudomonadati</taxon>
        <taxon>Pseudomonadota</taxon>
        <taxon>Betaproteobacteria</taxon>
        <taxon>Burkholderiales</taxon>
        <taxon>Burkholderiaceae</taxon>
        <taxon>Paraburkholderia</taxon>
    </lineage>
</organism>
<protein>
    <submittedName>
        <fullName evidence="1">Uncharacterized protein</fullName>
    </submittedName>
</protein>
<dbReference type="AlphaFoldDB" id="A0A4R5MG09"/>
<keyword evidence="2" id="KW-1185">Reference proteome</keyword>
<comment type="caution">
    <text evidence="1">The sequence shown here is derived from an EMBL/GenBank/DDBJ whole genome shotgun (WGS) entry which is preliminary data.</text>
</comment>
<evidence type="ECO:0000313" key="1">
    <source>
        <dbReference type="EMBL" id="TDG25977.1"/>
    </source>
</evidence>
<proteinExistence type="predicted"/>